<protein>
    <submittedName>
        <fullName evidence="6">EAL domain-containing protein</fullName>
    </submittedName>
</protein>
<dbReference type="OrthoDB" id="23692at2"/>
<dbReference type="SMART" id="SM00091">
    <property type="entry name" value="PAS"/>
    <property type="match status" value="1"/>
</dbReference>
<dbReference type="CDD" id="cd00130">
    <property type="entry name" value="PAS"/>
    <property type="match status" value="1"/>
</dbReference>
<dbReference type="NCBIfam" id="TIGR00254">
    <property type="entry name" value="GGDEF"/>
    <property type="match status" value="1"/>
</dbReference>
<dbReference type="Pfam" id="PF00563">
    <property type="entry name" value="EAL"/>
    <property type="match status" value="1"/>
</dbReference>
<dbReference type="Pfam" id="PF00990">
    <property type="entry name" value="GGDEF"/>
    <property type="match status" value="1"/>
</dbReference>
<feature type="transmembrane region" description="Helical" evidence="1">
    <location>
        <begin position="87"/>
        <end position="110"/>
    </location>
</feature>
<feature type="transmembrane region" description="Helical" evidence="1">
    <location>
        <begin position="35"/>
        <end position="52"/>
    </location>
</feature>
<dbReference type="Gene3D" id="3.20.20.450">
    <property type="entry name" value="EAL domain"/>
    <property type="match status" value="1"/>
</dbReference>
<keyword evidence="7" id="KW-1185">Reference proteome</keyword>
<dbReference type="Pfam" id="PF08448">
    <property type="entry name" value="PAS_4"/>
    <property type="match status" value="1"/>
</dbReference>
<dbReference type="InterPro" id="IPR001633">
    <property type="entry name" value="EAL_dom"/>
</dbReference>
<dbReference type="PROSITE" id="PS50887">
    <property type="entry name" value="GGDEF"/>
    <property type="match status" value="1"/>
</dbReference>
<dbReference type="InterPro" id="IPR035919">
    <property type="entry name" value="EAL_sf"/>
</dbReference>
<dbReference type="PROSITE" id="PS50883">
    <property type="entry name" value="EAL"/>
    <property type="match status" value="1"/>
</dbReference>
<dbReference type="InterPro" id="IPR000700">
    <property type="entry name" value="PAS-assoc_C"/>
</dbReference>
<dbReference type="RefSeq" id="WP_131155869.1">
    <property type="nucleotide sequence ID" value="NZ_CP036402.1"/>
</dbReference>
<feature type="domain" description="GGDEF" evidence="5">
    <location>
        <begin position="477"/>
        <end position="611"/>
    </location>
</feature>
<sequence>MTFRVLAHAVLIALVAAYAVVPGWPWLGGGTILNPYYLTVAVSMFVLVVAVARQRPEPRWPWGLLVAVTAAWALGDIRYDTLTTEPALSLADALYVPGYLAIVGLVVYFLRAGARRKGADSLIEAALVGVAALLSVWVLVIEPALGEPGASTLERFTVALYPVLGAVLLVLVAQLLLEPTTRGPAAALLGVGMAMTFVADIVYAVLQQTAAFATDAVPVVEAAWLAQYALFALAALHPSMRELGRPSQPSGAAFGAGRLVVAGAALVAVPGVYAFAHELGHEPNAWSIALATAMVVPLVLWRFARLRRDLQEAHDEVAAREAYYRSVATHASDVFLVVAADGTVRDASRALEGLAGTAPSTLVGAPLRSLVHEEDHELADMLLARAARAPGDTACGELRLASGDGPVVWTAVRCTNLLSEPAVCGIVVNIHDATARKQVEQELAHQALHDPLTGLANRVLLEDRIGQALTRRARNGQGVAVLFCDLDGFKVINDSLGHAAGDELLDAMARRLDGVVRESDTVARMGGDEFAVLLEGESDLEEAVAAGQRVRAVAADPFLVAGREVIVTASVGVVAVGPDEQATADGLLRDADIAMYRAKEAGRDAVMCYEEGMRETAQRRLALEADLRSVIERDELVVHYQPIVQLDGHRVVGYEALVRWQHPTRGLLYPNEFIPVAEQTGAIVALGAWVLREACRDAASWEAPEDGAPLTLSVNLSGRQLSDPGLSGHVVDALAASGLPPERLTLELTESVLVGEPARTAERLHELKALGVQLAIDDFGVGYSSLSYLRQFPADILKIDRSFIDTINDPAKLPAMIRGLLELGDTLHLQTVAEGIETPEQLAALSGSGCTMGQGFFFAKPAPGPLHPGALTAEGTGALSDVLPS</sequence>
<evidence type="ECO:0000256" key="1">
    <source>
        <dbReference type="SAM" id="Phobius"/>
    </source>
</evidence>
<dbReference type="SMART" id="SM00052">
    <property type="entry name" value="EAL"/>
    <property type="match status" value="1"/>
</dbReference>
<dbReference type="InterPro" id="IPR043128">
    <property type="entry name" value="Rev_trsase/Diguanyl_cyclase"/>
</dbReference>
<feature type="transmembrane region" description="Helical" evidence="1">
    <location>
        <begin position="184"/>
        <end position="206"/>
    </location>
</feature>
<dbReference type="InterPro" id="IPR052155">
    <property type="entry name" value="Biofilm_reg_signaling"/>
</dbReference>
<dbReference type="AlphaFoldDB" id="A0A411YIG1"/>
<accession>A0A411YIG1</accession>
<dbReference type="Gene3D" id="3.30.70.270">
    <property type="match status" value="1"/>
</dbReference>
<dbReference type="KEGG" id="erz:ER308_15720"/>
<dbReference type="InterPro" id="IPR035965">
    <property type="entry name" value="PAS-like_dom_sf"/>
</dbReference>
<feature type="transmembrane region" description="Helical" evidence="1">
    <location>
        <begin position="160"/>
        <end position="177"/>
    </location>
</feature>
<keyword evidence="1" id="KW-0472">Membrane</keyword>
<feature type="transmembrane region" description="Helical" evidence="1">
    <location>
        <begin position="285"/>
        <end position="304"/>
    </location>
</feature>
<evidence type="ECO:0000259" key="2">
    <source>
        <dbReference type="PROSITE" id="PS50112"/>
    </source>
</evidence>
<feature type="domain" description="EAL" evidence="4">
    <location>
        <begin position="620"/>
        <end position="875"/>
    </location>
</feature>
<dbReference type="Proteomes" id="UP000291469">
    <property type="component" value="Chromosome"/>
</dbReference>
<dbReference type="NCBIfam" id="TIGR00229">
    <property type="entry name" value="sensory_box"/>
    <property type="match status" value="1"/>
</dbReference>
<evidence type="ECO:0000259" key="3">
    <source>
        <dbReference type="PROSITE" id="PS50113"/>
    </source>
</evidence>
<feature type="transmembrane region" description="Helical" evidence="1">
    <location>
        <begin position="59"/>
        <end position="75"/>
    </location>
</feature>
<feature type="transmembrane region" description="Helical" evidence="1">
    <location>
        <begin position="252"/>
        <end position="273"/>
    </location>
</feature>
<feature type="transmembrane region" description="Helical" evidence="1">
    <location>
        <begin position="122"/>
        <end position="140"/>
    </location>
</feature>
<dbReference type="InterPro" id="IPR029787">
    <property type="entry name" value="Nucleotide_cyclase"/>
</dbReference>
<gene>
    <name evidence="6" type="ORF">ER308_15720</name>
</gene>
<evidence type="ECO:0000259" key="5">
    <source>
        <dbReference type="PROSITE" id="PS50887"/>
    </source>
</evidence>
<dbReference type="CDD" id="cd01949">
    <property type="entry name" value="GGDEF"/>
    <property type="match status" value="1"/>
</dbReference>
<name>A0A411YIG1_9ACTN</name>
<evidence type="ECO:0000313" key="7">
    <source>
        <dbReference type="Proteomes" id="UP000291469"/>
    </source>
</evidence>
<dbReference type="PANTHER" id="PTHR44757:SF2">
    <property type="entry name" value="BIOFILM ARCHITECTURE MAINTENANCE PROTEIN MBAA"/>
    <property type="match status" value="1"/>
</dbReference>
<organism evidence="6 7">
    <name type="scientific">Egibacter rhizosphaerae</name>
    <dbReference type="NCBI Taxonomy" id="1670831"/>
    <lineage>
        <taxon>Bacteria</taxon>
        <taxon>Bacillati</taxon>
        <taxon>Actinomycetota</taxon>
        <taxon>Nitriliruptoria</taxon>
        <taxon>Egibacterales</taxon>
        <taxon>Egibacteraceae</taxon>
        <taxon>Egibacter</taxon>
    </lineage>
</organism>
<dbReference type="InterPro" id="IPR000014">
    <property type="entry name" value="PAS"/>
</dbReference>
<dbReference type="CDD" id="cd01948">
    <property type="entry name" value="EAL"/>
    <property type="match status" value="1"/>
</dbReference>
<dbReference type="SMART" id="SM00267">
    <property type="entry name" value="GGDEF"/>
    <property type="match status" value="1"/>
</dbReference>
<dbReference type="PROSITE" id="PS50113">
    <property type="entry name" value="PAC"/>
    <property type="match status" value="1"/>
</dbReference>
<dbReference type="PROSITE" id="PS50112">
    <property type="entry name" value="PAS"/>
    <property type="match status" value="1"/>
</dbReference>
<proteinExistence type="predicted"/>
<dbReference type="InterPro" id="IPR013656">
    <property type="entry name" value="PAS_4"/>
</dbReference>
<dbReference type="PANTHER" id="PTHR44757">
    <property type="entry name" value="DIGUANYLATE CYCLASE DGCP"/>
    <property type="match status" value="1"/>
</dbReference>
<reference evidence="6 7" key="1">
    <citation type="submission" date="2019-01" db="EMBL/GenBank/DDBJ databases">
        <title>Egibacter rhizosphaerae EGI 80759T.</title>
        <authorList>
            <person name="Chen D.-D."/>
            <person name="Tian Y."/>
            <person name="Jiao J.-Y."/>
            <person name="Zhang X.-T."/>
            <person name="Zhang Y.-G."/>
            <person name="Zhang Y."/>
            <person name="Xiao M."/>
            <person name="Shu W.-S."/>
            <person name="Li W.-J."/>
        </authorList>
    </citation>
    <scope>NUCLEOTIDE SEQUENCE [LARGE SCALE GENOMIC DNA]</scope>
    <source>
        <strain evidence="6 7">EGI 80759</strain>
    </source>
</reference>
<keyword evidence="1" id="KW-0812">Transmembrane</keyword>
<evidence type="ECO:0000313" key="6">
    <source>
        <dbReference type="EMBL" id="QBI20876.1"/>
    </source>
</evidence>
<keyword evidence="1" id="KW-1133">Transmembrane helix</keyword>
<dbReference type="SUPFAM" id="SSF141868">
    <property type="entry name" value="EAL domain-like"/>
    <property type="match status" value="1"/>
</dbReference>
<dbReference type="SUPFAM" id="SSF55785">
    <property type="entry name" value="PYP-like sensor domain (PAS domain)"/>
    <property type="match status" value="1"/>
</dbReference>
<dbReference type="FunFam" id="3.30.70.270:FF:000001">
    <property type="entry name" value="Diguanylate cyclase domain protein"/>
    <property type="match status" value="1"/>
</dbReference>
<dbReference type="InterPro" id="IPR000160">
    <property type="entry name" value="GGDEF_dom"/>
</dbReference>
<feature type="domain" description="PAC" evidence="3">
    <location>
        <begin position="394"/>
        <end position="445"/>
    </location>
</feature>
<dbReference type="EMBL" id="CP036402">
    <property type="protein sequence ID" value="QBI20876.1"/>
    <property type="molecule type" value="Genomic_DNA"/>
</dbReference>
<dbReference type="Gene3D" id="3.30.450.20">
    <property type="entry name" value="PAS domain"/>
    <property type="match status" value="1"/>
</dbReference>
<evidence type="ECO:0000259" key="4">
    <source>
        <dbReference type="PROSITE" id="PS50883"/>
    </source>
</evidence>
<dbReference type="SUPFAM" id="SSF55073">
    <property type="entry name" value="Nucleotide cyclase"/>
    <property type="match status" value="1"/>
</dbReference>
<feature type="domain" description="PAS" evidence="2">
    <location>
        <begin position="320"/>
        <end position="390"/>
    </location>
</feature>